<dbReference type="Pfam" id="PF02493">
    <property type="entry name" value="MORN"/>
    <property type="match status" value="2"/>
</dbReference>
<keyword evidence="1" id="KW-0677">Repeat</keyword>
<dbReference type="PANTHER" id="PTHR23084:SF263">
    <property type="entry name" value="MORN REPEAT-CONTAINING PROTEIN 1"/>
    <property type="match status" value="1"/>
</dbReference>
<sequence length="286" mass="33169">MIHLEYTEYLGQKNRDSSKFQPEVLIFDDSILNQIILAQNKGFVEAFISRGGWLHSSNPIPCADGTTVEIRRDELVYMDYYDQRLTYYGEVYEGKKHGRGIIVKNYGSVQIDVFEVLHEFDVPTNGRRSLCLKENWIVFVGHFDYTYNTVEGFMFSCKGLSTKLPLINEKYKGYSKKADLFWNKYEGAFVDDVLIGTCHYSNGDFYEGQLVSKADQMYKREGHGYIIYKGGTKWKGQWKNDEKHGMGIETQADGTQKIGEWEYDEPVGEHRYIDVKGKRIKLSQLL</sequence>
<keyword evidence="3" id="KW-1185">Reference proteome</keyword>
<dbReference type="EMBL" id="RRYP01013879">
    <property type="protein sequence ID" value="TNV76278.1"/>
    <property type="molecule type" value="Genomic_DNA"/>
</dbReference>
<proteinExistence type="predicted"/>
<dbReference type="OrthoDB" id="300500at2759"/>
<reference evidence="2" key="1">
    <citation type="submission" date="2019-06" db="EMBL/GenBank/DDBJ databases">
        <authorList>
            <person name="Zheng W."/>
        </authorList>
    </citation>
    <scope>NUCLEOTIDE SEQUENCE</scope>
    <source>
        <strain evidence="2">QDHG01</strain>
    </source>
</reference>
<name>A0A8J8SZS1_HALGN</name>
<dbReference type="Gene3D" id="2.20.110.10">
    <property type="entry name" value="Histone H3 K4-specific methyltransferase SET7/9 N-terminal domain"/>
    <property type="match status" value="1"/>
</dbReference>
<dbReference type="InterPro" id="IPR003409">
    <property type="entry name" value="MORN"/>
</dbReference>
<dbReference type="SUPFAM" id="SSF82185">
    <property type="entry name" value="Histone H3 K4-specific methyltransferase SET7/9 N-terminal domain"/>
    <property type="match status" value="1"/>
</dbReference>
<dbReference type="PANTHER" id="PTHR23084">
    <property type="entry name" value="PHOSPHATIDYLINOSITOL-4-PHOSPHATE 5-KINASE RELATED"/>
    <property type="match status" value="1"/>
</dbReference>
<dbReference type="Proteomes" id="UP000785679">
    <property type="component" value="Unassembled WGS sequence"/>
</dbReference>
<accession>A0A8J8SZS1</accession>
<dbReference type="AlphaFoldDB" id="A0A8J8SZS1"/>
<protein>
    <submittedName>
        <fullName evidence="2">Uncharacterized protein</fullName>
    </submittedName>
</protein>
<evidence type="ECO:0000256" key="1">
    <source>
        <dbReference type="ARBA" id="ARBA00022737"/>
    </source>
</evidence>
<gene>
    <name evidence="2" type="ORF">FGO68_gene6644</name>
</gene>
<dbReference type="SMART" id="SM00698">
    <property type="entry name" value="MORN"/>
    <property type="match status" value="3"/>
</dbReference>
<organism evidence="2 3">
    <name type="scientific">Halteria grandinella</name>
    <dbReference type="NCBI Taxonomy" id="5974"/>
    <lineage>
        <taxon>Eukaryota</taxon>
        <taxon>Sar</taxon>
        <taxon>Alveolata</taxon>
        <taxon>Ciliophora</taxon>
        <taxon>Intramacronucleata</taxon>
        <taxon>Spirotrichea</taxon>
        <taxon>Stichotrichia</taxon>
        <taxon>Sporadotrichida</taxon>
        <taxon>Halteriidae</taxon>
        <taxon>Halteria</taxon>
    </lineage>
</organism>
<evidence type="ECO:0000313" key="3">
    <source>
        <dbReference type="Proteomes" id="UP000785679"/>
    </source>
</evidence>
<comment type="caution">
    <text evidence="2">The sequence shown here is derived from an EMBL/GenBank/DDBJ whole genome shotgun (WGS) entry which is preliminary data.</text>
</comment>
<evidence type="ECO:0000313" key="2">
    <source>
        <dbReference type="EMBL" id="TNV76278.1"/>
    </source>
</evidence>